<accession>A0A9X3XUY2</accession>
<sequence length="55" mass="6391">MKAARKRMSAGRFYADVLSRAVEELSDKMPIDFFVLVVYFAFIKYGKKVILNEIN</sequence>
<name>A0A9X3XUY2_ENTFC</name>
<dbReference type="AlphaFoldDB" id="A0A9X3XUY2"/>
<organism evidence="1 2">
    <name type="scientific">Enterococcus faecium</name>
    <name type="common">Streptococcus faecium</name>
    <dbReference type="NCBI Taxonomy" id="1352"/>
    <lineage>
        <taxon>Bacteria</taxon>
        <taxon>Bacillati</taxon>
        <taxon>Bacillota</taxon>
        <taxon>Bacilli</taxon>
        <taxon>Lactobacillales</taxon>
        <taxon>Enterococcaceae</taxon>
        <taxon>Enterococcus</taxon>
    </lineage>
</organism>
<keyword evidence="1" id="KW-0614">Plasmid</keyword>
<evidence type="ECO:0000313" key="2">
    <source>
        <dbReference type="Proteomes" id="UP001141166"/>
    </source>
</evidence>
<dbReference type="RefSeq" id="WP_002359789.1">
    <property type="nucleotide sequence ID" value="NZ_AP019410.1"/>
</dbReference>
<dbReference type="Proteomes" id="UP001141166">
    <property type="component" value="Unassembled WGS sequence"/>
</dbReference>
<dbReference type="EMBL" id="JAMWMK010000146">
    <property type="protein sequence ID" value="MDC4249297.1"/>
    <property type="molecule type" value="Genomic_DNA"/>
</dbReference>
<geneLocation type="plasmid" evidence="1">
    <name>p3</name>
</geneLocation>
<proteinExistence type="predicted"/>
<reference evidence="1" key="1">
    <citation type="submission" date="2022-05" db="EMBL/GenBank/DDBJ databases">
        <title>Draft genome sequences of Clostridium perfringens strains isolated from Peru.</title>
        <authorList>
            <person name="Hurtado R."/>
            <person name="Lima L."/>
            <person name="Sousa T."/>
            <person name="Jaiswal A.K."/>
            <person name="Tiwari S."/>
            <person name="Maturrano L."/>
            <person name="Brenig B."/>
            <person name="Azevedo V."/>
        </authorList>
    </citation>
    <scope>NUCLEOTIDE SEQUENCE</scope>
    <source>
        <strain evidence="1">CP4</strain>
        <plasmid evidence="1">p3</plasmid>
    </source>
</reference>
<evidence type="ECO:0000313" key="1">
    <source>
        <dbReference type="EMBL" id="MDC4249297.1"/>
    </source>
</evidence>
<protein>
    <submittedName>
        <fullName evidence="1">Uncharacterized protein</fullName>
    </submittedName>
</protein>
<comment type="caution">
    <text evidence="1">The sequence shown here is derived from an EMBL/GenBank/DDBJ whole genome shotgun (WGS) entry which is preliminary data.</text>
</comment>
<gene>
    <name evidence="1" type="ORF">M3X98_15290</name>
</gene>